<dbReference type="FunFam" id="3.40.50.300:FF:000582">
    <property type="entry name" value="Midasin"/>
    <property type="match status" value="1"/>
</dbReference>
<evidence type="ECO:0000256" key="4">
    <source>
        <dbReference type="ARBA" id="ARBA00017143"/>
    </source>
</evidence>
<feature type="compositionally biased region" description="Acidic residues" evidence="11">
    <location>
        <begin position="4661"/>
        <end position="4676"/>
    </location>
</feature>
<feature type="compositionally biased region" description="Acidic residues" evidence="11">
    <location>
        <begin position="4316"/>
        <end position="4339"/>
    </location>
</feature>
<dbReference type="GO" id="GO:0016887">
    <property type="term" value="F:ATP hydrolysis activity"/>
    <property type="evidence" value="ECO:0007669"/>
    <property type="project" value="InterPro"/>
</dbReference>
<evidence type="ECO:0000256" key="9">
    <source>
        <dbReference type="ARBA" id="ARBA00023242"/>
    </source>
</evidence>
<gene>
    <name evidence="13" type="ORF">VDAG_06350</name>
</gene>
<evidence type="ECO:0000256" key="1">
    <source>
        <dbReference type="ARBA" id="ARBA00004604"/>
    </source>
</evidence>
<dbReference type="OMA" id="ILEQWHR"/>
<dbReference type="EMBL" id="DS572706">
    <property type="protein sequence ID" value="EGY14860.1"/>
    <property type="molecule type" value="Genomic_DNA"/>
</dbReference>
<dbReference type="Proteomes" id="UP000001611">
    <property type="component" value="Unassembled WGS sequence"/>
</dbReference>
<dbReference type="PANTHER" id="PTHR48103:SF2">
    <property type="entry name" value="MIDASIN"/>
    <property type="match status" value="1"/>
</dbReference>
<evidence type="ECO:0000313" key="13">
    <source>
        <dbReference type="EMBL" id="EGY14860.1"/>
    </source>
</evidence>
<reference evidence="13 14" key="1">
    <citation type="submission" date="2008-03" db="EMBL/GenBank/DDBJ databases">
        <title>The Genome Sequence of Verticillium dahliae VdLs.17.</title>
        <authorList>
            <consortium name="The Broad Institute Genome Sequencing Platform"/>
            <person name="Ma L.-J.J."/>
            <person name="Klosterman S.J."/>
            <person name="Subbarao K."/>
            <person name="Dobinson K."/>
            <person name="Veronese P."/>
            <person name="Kang S."/>
            <person name="Gold S.E."/>
            <person name="Young S."/>
            <person name="Jaffe D."/>
            <person name="Gnerre S."/>
            <person name="Berlin A."/>
            <person name="Heiman D."/>
            <person name="Hepburn T."/>
            <person name="Sykes S."/>
            <person name="Alvarado L."/>
            <person name="Kodira C.D."/>
            <person name="Lander E."/>
            <person name="Galagan J."/>
            <person name="Nusbaum C."/>
            <person name="Birren B."/>
        </authorList>
    </citation>
    <scope>NUCLEOTIDE SEQUENCE [LARGE SCALE GENOMIC DNA]</scope>
    <source>
        <strain evidence="14">VdLs.17 / ATCC MYA-4575 / FGSC 10137</strain>
    </source>
</reference>
<feature type="compositionally biased region" description="Low complexity" evidence="11">
    <location>
        <begin position="4423"/>
        <end position="4433"/>
    </location>
</feature>
<evidence type="ECO:0000256" key="11">
    <source>
        <dbReference type="SAM" id="MobiDB-lite"/>
    </source>
</evidence>
<dbReference type="SUPFAM" id="SSF52540">
    <property type="entry name" value="P-loop containing nucleoside triphosphate hydrolases"/>
    <property type="match status" value="6"/>
</dbReference>
<dbReference type="Gene3D" id="3.40.50.300">
    <property type="entry name" value="P-loop containing nucleotide triphosphate hydrolases"/>
    <property type="match status" value="6"/>
</dbReference>
<reference evidence="14" key="2">
    <citation type="journal article" date="2011" name="PLoS Pathog.">
        <title>Comparative genomics yields insights into niche adaptation of plant vascular wilt pathogens.</title>
        <authorList>
            <person name="Klosterman S.J."/>
            <person name="Subbarao K.V."/>
            <person name="Kang S."/>
            <person name="Veronese P."/>
            <person name="Gold S.E."/>
            <person name="Thomma B.P.H.J."/>
            <person name="Chen Z."/>
            <person name="Henrissat B."/>
            <person name="Lee Y.-H."/>
            <person name="Park J."/>
            <person name="Garcia-Pedrajas M.D."/>
            <person name="Barbara D.J."/>
            <person name="Anchieta A."/>
            <person name="de Jonge R."/>
            <person name="Santhanam P."/>
            <person name="Maruthachalam K."/>
            <person name="Atallah Z."/>
            <person name="Amyotte S.G."/>
            <person name="Paz Z."/>
            <person name="Inderbitzin P."/>
            <person name="Hayes R.J."/>
            <person name="Heiman D.I."/>
            <person name="Young S."/>
            <person name="Zeng Q."/>
            <person name="Engels R."/>
            <person name="Galagan J."/>
            <person name="Cuomo C.A."/>
            <person name="Dobinson K.F."/>
            <person name="Ma L.-J."/>
        </authorList>
    </citation>
    <scope>NUCLEOTIDE SEQUENCE [LARGE SCALE GENOMIC DNA]</scope>
    <source>
        <strain evidence="14">VdLs.17 / ATCC MYA-4575 / FGSC 10137</strain>
    </source>
</reference>
<dbReference type="GO" id="GO:0005730">
    <property type="term" value="C:nucleolus"/>
    <property type="evidence" value="ECO:0007669"/>
    <property type="project" value="UniProtKB-SubCell"/>
</dbReference>
<dbReference type="InterPro" id="IPR041190">
    <property type="entry name" value="Midasin_AAA_lid_5"/>
</dbReference>
<evidence type="ECO:0000259" key="12">
    <source>
        <dbReference type="PROSITE" id="PS50234"/>
    </source>
</evidence>
<organism evidence="13 14">
    <name type="scientific">Verticillium dahliae (strain VdLs.17 / ATCC MYA-4575 / FGSC 10137)</name>
    <name type="common">Verticillium wilt</name>
    <dbReference type="NCBI Taxonomy" id="498257"/>
    <lineage>
        <taxon>Eukaryota</taxon>
        <taxon>Fungi</taxon>
        <taxon>Dikarya</taxon>
        <taxon>Ascomycota</taxon>
        <taxon>Pezizomycotina</taxon>
        <taxon>Sordariomycetes</taxon>
        <taxon>Hypocreomycetidae</taxon>
        <taxon>Glomerellales</taxon>
        <taxon>Plectosphaerellaceae</taxon>
        <taxon>Verticillium</taxon>
    </lineage>
</organism>
<evidence type="ECO:0000256" key="3">
    <source>
        <dbReference type="ARBA" id="ARBA00007188"/>
    </source>
</evidence>
<dbReference type="SMART" id="SM00382">
    <property type="entry name" value="AAA"/>
    <property type="match status" value="6"/>
</dbReference>
<evidence type="ECO:0000256" key="2">
    <source>
        <dbReference type="ARBA" id="ARBA00004642"/>
    </source>
</evidence>
<protein>
    <recommendedName>
        <fullName evidence="4 10">Midasin</fullName>
    </recommendedName>
</protein>
<dbReference type="STRING" id="498257.G2X792"/>
<dbReference type="HOGENOM" id="CLU_000050_0_2_1"/>
<evidence type="ECO:0000256" key="5">
    <source>
        <dbReference type="ARBA" id="ARBA00022553"/>
    </source>
</evidence>
<feature type="compositionally biased region" description="Basic and acidic residues" evidence="11">
    <location>
        <begin position="4644"/>
        <end position="4660"/>
    </location>
</feature>
<keyword evidence="5" id="KW-0597">Phosphoprotein</keyword>
<dbReference type="FunFam" id="3.40.50.300:FF:000142">
    <property type="entry name" value="Midasin"/>
    <property type="match status" value="1"/>
</dbReference>
<keyword evidence="6 10" id="KW-0547">Nucleotide-binding</keyword>
<dbReference type="Pfam" id="PF17867">
    <property type="entry name" value="AAA_lid_7"/>
    <property type="match status" value="3"/>
</dbReference>
<dbReference type="PROSITE" id="PS50234">
    <property type="entry name" value="VWFA"/>
    <property type="match status" value="1"/>
</dbReference>
<evidence type="ECO:0000256" key="7">
    <source>
        <dbReference type="ARBA" id="ARBA00022840"/>
    </source>
</evidence>
<dbReference type="InterPro" id="IPR003593">
    <property type="entry name" value="AAA+_ATPase"/>
</dbReference>
<dbReference type="Pfam" id="PF17865">
    <property type="entry name" value="AAA_lid_5"/>
    <property type="match status" value="1"/>
</dbReference>
<feature type="compositionally biased region" description="Basic and acidic residues" evidence="11">
    <location>
        <begin position="4623"/>
        <end position="4636"/>
    </location>
</feature>
<dbReference type="GO" id="GO:0005524">
    <property type="term" value="F:ATP binding"/>
    <property type="evidence" value="ECO:0007669"/>
    <property type="project" value="UniProtKB-KW"/>
</dbReference>
<dbReference type="GO" id="GO:0000027">
    <property type="term" value="P:ribosomal large subunit assembly"/>
    <property type="evidence" value="ECO:0007669"/>
    <property type="project" value="InterPro"/>
</dbReference>
<dbReference type="CDD" id="cd00009">
    <property type="entry name" value="AAA"/>
    <property type="match status" value="2"/>
</dbReference>
<dbReference type="InterPro" id="IPR027417">
    <property type="entry name" value="P-loop_NTPase"/>
</dbReference>
<feature type="compositionally biased region" description="Basic and acidic residues" evidence="11">
    <location>
        <begin position="4550"/>
        <end position="4560"/>
    </location>
</feature>
<feature type="compositionally biased region" description="Acidic residues" evidence="11">
    <location>
        <begin position="4189"/>
        <end position="4222"/>
    </location>
</feature>
<dbReference type="InterPro" id="IPR036465">
    <property type="entry name" value="vWFA_dom_sf"/>
</dbReference>
<proteinExistence type="inferred from homology"/>
<evidence type="ECO:0000256" key="8">
    <source>
        <dbReference type="ARBA" id="ARBA00023186"/>
    </source>
</evidence>
<accession>G2X792</accession>
<dbReference type="PANTHER" id="PTHR48103">
    <property type="entry name" value="MIDASIN-RELATED"/>
    <property type="match status" value="1"/>
</dbReference>
<feature type="domain" description="VWFA" evidence="12">
    <location>
        <begin position="4778"/>
        <end position="4983"/>
    </location>
</feature>
<dbReference type="FunFam" id="3.40.50.300:FF:001368">
    <property type="entry name" value="Midasin"/>
    <property type="match status" value="1"/>
</dbReference>
<keyword evidence="9 10" id="KW-0539">Nucleus</keyword>
<dbReference type="FunCoup" id="G2X792">
    <property type="interactions" value="788"/>
</dbReference>
<evidence type="ECO:0000313" key="14">
    <source>
        <dbReference type="Proteomes" id="UP000001611"/>
    </source>
</evidence>
<feature type="compositionally biased region" description="Basic and acidic residues" evidence="11">
    <location>
        <begin position="4241"/>
        <end position="4256"/>
    </location>
</feature>
<keyword evidence="8 10" id="KW-0143">Chaperone</keyword>
<dbReference type="InterPro" id="IPR011704">
    <property type="entry name" value="ATPase_dyneun-rel_AAA"/>
</dbReference>
<dbReference type="GeneID" id="20707813"/>
<feature type="compositionally biased region" description="Basic and acidic residues" evidence="11">
    <location>
        <begin position="4341"/>
        <end position="4356"/>
    </location>
</feature>
<feature type="compositionally biased region" description="Basic and acidic residues" evidence="11">
    <location>
        <begin position="4503"/>
        <end position="4532"/>
    </location>
</feature>
<dbReference type="FunFam" id="3.40.50.300:FF:000712">
    <property type="entry name" value="Midasin"/>
    <property type="match status" value="1"/>
</dbReference>
<dbReference type="GO" id="GO:0005654">
    <property type="term" value="C:nucleoplasm"/>
    <property type="evidence" value="ECO:0007669"/>
    <property type="project" value="UniProtKB-SubCell"/>
</dbReference>
<feature type="compositionally biased region" description="Acidic residues" evidence="11">
    <location>
        <begin position="4371"/>
        <end position="4413"/>
    </location>
</feature>
<dbReference type="InParanoid" id="G2X792"/>
<evidence type="ECO:0000256" key="10">
    <source>
        <dbReference type="PIRNR" id="PIRNR010340"/>
    </source>
</evidence>
<feature type="compositionally biased region" description="Acidic residues" evidence="11">
    <location>
        <begin position="4267"/>
        <end position="4296"/>
    </location>
</feature>
<dbReference type="RefSeq" id="XP_009657023.1">
    <property type="nucleotide sequence ID" value="XM_009658728.1"/>
</dbReference>
<keyword evidence="14" id="KW-1185">Reference proteome</keyword>
<sequence>MATVDISPQRAALLDDAIVLEQLPQEILAVIRDDTSTNLLDVLSQAALIPQLTSRLFVHFEHVFPDLCARWILNPTDAKTQTDVLASFARVLRFAPYLSTFLRHYMSSGSSPTSNKPLGLQQLDFASLQNLQQDELLRLLLAVWRLISFDASAYSILVSPAQMQSLFAHEHLAVRYLCIRIFCLQVHAADAKREALIREHVGASAISGDFDGQHVDFGFLPLHEHARVENLDALRRERNERALKDDVPAIPPQALTPLVACYGQTILPRPSAPSHNTSSLVPTTTTSNNLESLANLLKDRKPILLHGLPGSGKTSVIHEFAKEFGKHSGMVTLHINEQTDAKMLVGLYAADSKPGSFSWRPGVLTTAVREGRWVLIEDLDRAPNEVISTLLPLIERGQLLIPSRGETIKASSEFRLFATVRTTKGMHGRETLPNLLGLRFWQQLSIQIPSEAEFLDIIVGTYPILRRFAPEIMAVFRRLTNSVSGASRGSFNRSLLDRQPSSRDLLRWCRRLASLLADANCTTGDEPISDTTRDQMFMEAVDCFVSRIPDAKARQHITFQIAEEWHMAKERVEHYLEASIPQLEDGPDHFRIGRVKLRKKKDRSGKIVKSKRPFANTTHAKKLLEQAAVAVKSGEPVLLVGETGIGKTTVIQQLADTLGHKLIAVNLSQQSEVGDLLGGFKPVNVRSLAVPLMEEFEDLFAATGISATKNQAYLELLGKTFAKGDWSRVSRQWRQAPKMFIKIVEELTRRENEQREARNGEDQPTKRRKTESKLQRLLDLKPRWDAFTRSLDQFEIQMSGGSGAFAFSFVEGNIVKAARNGDWVLLDEINLASPDTLESIADLLTGPAETPSILLSETGEIQRIKAHPNFRMFGAMNPATDIGKRDLPIGIRSRFTEIYVDSPDRDVKDLLTIVKTYLKGSGTRDDKAADDIARLYLDTKLRAEEKSLVDGANEVPHFSLRTLTRVLSYVNHIAPFYGLRRALYEGFSMGFLTLLNRDSEKLLMPLIDHRLFGQISNPQSLLSKPPTHPDDGKKYVRFVNKAKNRHYWLSQGALEPQERSDYIITPYVERNLLNLVRATSTRKFPILIQGPTSAGKTSMIEYLANFTGNKFVRINNHEHTDLQEYLGTYSSDSNGKLRFQEGLLVQAMRQGHWIVLDELNLAPTDVLEALNRLLDDNRELLIPETQEIVRPHENFMLFSTQNPPGLYGGRKALSRAFRNRFLELHYDDIPEDELEYILQQRSRNTAPSDCKRIVTVYKELSRLRQTSRMFEQKDSFATLRDLFRWTQRSAEDREQIAINGFMLLAERVRVDEERIAVKEIIEKVFKVKIDPEQLYSTMFTGKGKSGENSQGVVWTGAMRRLYTLVDYALRNNEPVLLVGDTGCGKTTVCQMLAEALGKELHIVNAHQNTETGDLIGSQRPVRNRGAISDTLKSELATLLTRVGQPSSGSFDELMQAYRELPADVLSTVDAAVLESITALETKSKALFEWSDGSLVNSMKSGDFFLLDEISLADDSVLERLNSVLEPGRTLLLAEKGIDNSFVTASNGFQFLATMNPGGDFGKKELSPALRNRFTEIWVPSLSDREDVLQIVRSKLDTTLRNFGSTIVHFSAWFGETFRSSHSAAYSIRDILLWVKFINHFGSVNPNFAVVHGAATVFVDTLGANPSALLAMDPKSMEAQRQQCLDKLSELLKCDATKIYRSQPEVTMDANTLSLGQFEIAREPGVAIDPTIAFNAPTTRLNLMRVLRSLQMQKPILLEGSPGVGKTTLVAALASTCGRPLTRINLSDQTDLMDLFGTDMPVEGAEAGNFAWRDAPFLQAMQRGEWVLLDEMNLASQSVLEGLNACLDHRGEVYISELDQVFHKHPDFRLFAAQNPHHQGGGRKGLPSSFVNRFIVVYADVLTEEDLLLIAGHSFPDIPSDVTRGVIRFITKLDHQIVIEKSFGLQGGPWEFNLRDILRWLNLLASKDPLLSTGTVDDFLGLIVRQRFRSNLDRKEVDNLFASIFGRQPHDHSLYHDISTAFSQVGNALIARNQLSQPSKLPAINIVPRLSEIESVMICVKQNIPCIIGGPSGSGKSALLQHVAAVAGKSLVVFPLNADIDTMDLVGGFEQADPLRELNAALRALHETLEVSVLSQVPAQVPHEALSLLHALDGYHGNLDALEAIAASVQTVLSEVSPTTEIAALLTNVLELLQKPLEATDPRFEWLDGVIVKALQTGQWLVLDNANLCNASVLDRLNSLLEPNGFLSINEHCGPDGEPRMIKPHPEFRIFLTVDSRYGELSRAMRNRAIEIHLSELPEGMKVSHQTGADVDSNLRRLQMSRDISAATLQSESYVDVSSLTLDNLSVQDTALVPRYSGALTQTLMGLPSEALEKYRSNLEEISNYLTTDEAAAVRQATLEIYATLPNDSHSELQHAQPLSTLQNAPIARLLQRTSGDLAFWLNCCFQFILELQRCQSTLKAQVGRAKAGKLASLNRLQRSVVSDRIAAVAKDSTASVSKFLTKVLQAALKFLQDSVKDAGDWKVCHLHDNCYTCRCSPEQDQSRIIRHMLDFWWRTFGLVTQQHFEEARFQAHLGHGVKSLQTALSQVQESSIHGALASGFLQAIQEDFNAGFKLKTGLSMEPLWNLLKPAAILSAEALESHRDIERLAIRFDALRWKVRTSISDLASAMSTLVTADQIVRSNASLTSQLIVDLKKEIDTLEAGVSSASREVSPFFTAEYETLRQALVLQSISYGTTLPAEHMVLAVASDLPTFDQSRFSNALGSAQKLLSTGLLASRDAKTHVWNGKLATSLLAKSNSIKNASLDSLRMLEAELPLLGRTLARSAPDITSNSIQALNNSLKHLISEIVAAHSVDAGALVDNVFTRAYSNADLTATTPEQLKAMVLKIRVAFPEEWPAQLVTVFKDHLLPSIVALAASDKHAAHMDSANTAGDRLVVAFSSVAWVQFSVGCIKLYVPDKAFDPQLRPQYEMEVHDNTKAVLDHRLASLLEFETHFTGQKTSLRAQLVQEEIEALGAAPPASQILYRPAKSELGGIQADFNNILKSVVDMDVASTHVAHTLTDTTGLNEEMDLVRLNVGQLIDRLSSRFDAYQDMVLPAVNILHCLQLGLSLNKGLASLQDQLPTAPFMGVLPFLGGTLPKPNATSLPTRSLNFLNYMGLVVSVEGLPRLDAPSRQALFSSIHGFFDDWNKKLEADRKTEQENTSLYKFRGSFEDEEEQDEEEFNELFPTFDDEEDKKPAVQRQKVRDLSVKMAELHRNIFSQPEEASESLRKACAAISHELALEASQRVAVGQDLNQKMLPSAMWSLYEELSALNVSVQTDNYNFYSDANLPMVRQLISLVNKVELRFHELQQVDEIGFMQPLADVLTACETLLSLVHTEPLASILPKLEHLHMIVYEWQHGGYAPAIYGAPALYTALTDMIISWRREELKTWARLFDLEAQKCRDDANSWFFMAYQVVVAVPLTLVDKADELQEYAVSLVKELGNYFSTSIVGQFSGRLALLRQMQKHLELLTVDYPSLAVVRDATQNFITFYSRFEAVIDEAIGRGRAPIEKNVKNTVLMASWKDTNINALRESARKSHRSLFRLVRKFRSVLGQPAAPVIEQGLPDKEPITDSGAASIIVTPSVDKKALARCKKAAPQWLKQNKRLNNMDTTLSVMANVTKYSSGTTAASQEAVAFVESLKASIAELRKETPPFLNDENKDQVKHLKTRKRNLFADVLKALRKMGVRHNLGTEDLNRQKTTATVLGSTRAYARESEGQDAAEYYFQKAIDIAAKVRPAGLDHHSELTGAEVTRSVGFMEGFVQLLLQQRASLVPASTSVGPLKEVIGSVRQLSMYWGDKSLTVQRQSSNLLKAVDWIVPVLRFGVQLVEVHGKLATTDHSQVVQTLQNRLDGFAASLTKRDTSSTIPERLQTSEQKAIDEESQLSLQALGKELDDMASAHPDLAFVLQQIKAWTTVSRQDYDDDNDALESPPSLDSFSAEVSNVCNSVLVAMQVHKKAATGLPTTSDGAAWLVDASAASAAMLKGLHIRGVTDAIRRCLSALERLDLDAPALRSAATSMLGAVLPILDQYAATCQQSVAQLRDLHEATGRMTHFLGLTFSQLTAKGFCTPQDKSDETQGDAGKLESGTGLGDGEGAEDISKDIQPDEDLSELAQEPNKERNSEMEDEKDAVDMADEDMEGDMGSVDGADDDENGDDKDDGDEDGDDNDMEEEAGEVDDLDPTAVDEKMWDGENEDEAEKEQQGEKAKGQQKDEQTAAADAQPNDESGEMEEPGDEQGDEGEDEDPAAEQEDVQFQEDIKQDQNVQQEDALALPDDMELDLKDEESGSDDDDLDDMSDSGEPKDDLPDLPEKHESDIEDDQQPERGQDPEQADEAPEEEMDMGGNEIDDEPKAEEEQDGEDPDAEPEQPDEPEDKRQDADQDTANADTENAAPSDVKSGGQDQNADSMDVENEPDDSAAQRDEGDAGEGAAKQEADAGKKGAVSRSDDQAQPTEQQEDEAAREEPRQDPFKKLGDALERWHRQQTEIKEAEQKEEEGEAKQPQQDADDMAAKEFQHMQDDETAPDAQALGAASDDQVQPIDDAMAIDEEKEDPSSRVVPESEQEPEQQDEAAGDEMDTDEPEDKKDGPERDDGRSGVKTRQGAFDREATPEDADAVKMEDADEDEDEDEDEADNNMDEASAQLSETHLTGDPERPLRDFDEAMQLWTGFQTKTNALSQSLTSQLRLILNPSQSTKLSGSFRTGKRLNIKKIIPYIASSYKRDKIWMRRAVPTKRAYQILLCVDDSRSMGETAAGALALESLVMVSRALAMLEVGQVGVLGFGADVVAAHALDEPFASHDAGARVLQRFAFDQDRTDVAMLVRRTIDRFRDARARSPARGAEDLWQLALVLSDGLTPSSAHDAIRRLLREAMEERIMIVFIVMDDTSRKDADSVLDLKEAKFVKDEMGNSKVVIERYLDTFPFQYYLIVHNLEELPNALAGLLRTWFAEVNA</sequence>
<dbReference type="InterPro" id="IPR048617">
    <property type="entry name" value="MDN1_AAA_lid_4"/>
</dbReference>
<dbReference type="eggNOG" id="KOG1808">
    <property type="taxonomic scope" value="Eukaryota"/>
</dbReference>
<comment type="subcellular location">
    <subcellularLocation>
        <location evidence="1">Nucleus</location>
        <location evidence="1">Nucleolus</location>
    </subcellularLocation>
    <subcellularLocation>
        <location evidence="2">Nucleus</location>
        <location evidence="2">Nucleoplasm</location>
    </subcellularLocation>
</comment>
<comment type="function">
    <text evidence="10">Nuclear chaperone required for maturation and nuclear export of pre-60S ribosome subunits.</text>
</comment>
<dbReference type="InterPro" id="IPR012099">
    <property type="entry name" value="Midasin"/>
</dbReference>
<dbReference type="SUPFAM" id="SSF53300">
    <property type="entry name" value="vWA-like"/>
    <property type="match status" value="1"/>
</dbReference>
<feature type="compositionally biased region" description="Acidic residues" evidence="11">
    <location>
        <begin position="4166"/>
        <end position="4182"/>
    </location>
</feature>
<dbReference type="InterPro" id="IPR040848">
    <property type="entry name" value="AAA_lid_7"/>
</dbReference>
<dbReference type="KEGG" id="vda:VDAG_06350"/>
<name>G2X792_VERDV</name>
<comment type="similarity">
    <text evidence="3 10">Belongs to the midasin family.</text>
</comment>
<dbReference type="OrthoDB" id="5186at2759"/>
<dbReference type="InterPro" id="IPR002035">
    <property type="entry name" value="VWF_A"/>
</dbReference>
<feature type="region of interest" description="Disordered" evidence="11">
    <location>
        <begin position="4112"/>
        <end position="4676"/>
    </location>
</feature>
<feature type="compositionally biased region" description="Acidic residues" evidence="11">
    <location>
        <begin position="4602"/>
        <end position="4622"/>
    </location>
</feature>
<dbReference type="PIRSF" id="PIRSF010340">
    <property type="entry name" value="Midasin"/>
    <property type="match status" value="1"/>
</dbReference>
<keyword evidence="7 10" id="KW-0067">ATP-binding</keyword>
<dbReference type="GO" id="GO:0000055">
    <property type="term" value="P:ribosomal large subunit export from nucleus"/>
    <property type="evidence" value="ECO:0007669"/>
    <property type="project" value="TreeGrafter"/>
</dbReference>
<dbReference type="Pfam" id="PF07728">
    <property type="entry name" value="AAA_5"/>
    <property type="match status" value="8"/>
</dbReference>
<dbReference type="Pfam" id="PF21108">
    <property type="entry name" value="MDN1_4th"/>
    <property type="match status" value="1"/>
</dbReference>
<evidence type="ECO:0000256" key="6">
    <source>
        <dbReference type="ARBA" id="ARBA00022741"/>
    </source>
</evidence>
<feature type="region of interest" description="Disordered" evidence="11">
    <location>
        <begin position="751"/>
        <end position="772"/>
    </location>
</feature>
<dbReference type="GO" id="GO:0030687">
    <property type="term" value="C:preribosome, large subunit precursor"/>
    <property type="evidence" value="ECO:0007669"/>
    <property type="project" value="TreeGrafter"/>
</dbReference>